<dbReference type="NCBIfam" id="NF003353">
    <property type="entry name" value="PRK04387.1"/>
    <property type="match status" value="1"/>
</dbReference>
<dbReference type="InterPro" id="IPR007920">
    <property type="entry name" value="UPF0223"/>
</dbReference>
<dbReference type="AlphaFoldDB" id="A0A3Q9BLJ9"/>
<gene>
    <name evidence="1" type="ORF">EJN90_11245</name>
</gene>
<accession>A0A3Q9BLJ9</accession>
<dbReference type="InterPro" id="IPR023324">
    <property type="entry name" value="BH2638-like_sf"/>
</dbReference>
<reference evidence="2" key="1">
    <citation type="submission" date="2018-12" db="EMBL/GenBank/DDBJ databases">
        <title>Complete genome sequencing of Jeotgalibaca sp. H21T32.</title>
        <authorList>
            <person name="Bae J.-W."/>
            <person name="Lee S.-Y."/>
        </authorList>
    </citation>
    <scope>NUCLEOTIDE SEQUENCE [LARGE SCALE GENOMIC DNA]</scope>
    <source>
        <strain evidence="2">H21T32</strain>
    </source>
</reference>
<proteinExistence type="predicted"/>
<dbReference type="Gene3D" id="1.10.220.80">
    <property type="entry name" value="BH2638-like"/>
    <property type="match status" value="1"/>
</dbReference>
<sequence>MQNYQYPIEIDWTHDEMNKVIMLWNAVESAYENEVNREEFLKRYRSFKEVVPSKGEEKRYGSMFEKETGYSLYQVVKLASNTDNRTIKMKRK</sequence>
<dbReference type="Pfam" id="PF05256">
    <property type="entry name" value="UPF0223"/>
    <property type="match status" value="1"/>
</dbReference>
<keyword evidence="2" id="KW-1185">Reference proteome</keyword>
<dbReference type="Proteomes" id="UP000273326">
    <property type="component" value="Chromosome"/>
</dbReference>
<dbReference type="KEGG" id="jeh:EJN90_11245"/>
<protein>
    <submittedName>
        <fullName evidence="1">UPF0223 family protein</fullName>
    </submittedName>
</protein>
<evidence type="ECO:0000313" key="2">
    <source>
        <dbReference type="Proteomes" id="UP000273326"/>
    </source>
</evidence>
<name>A0A3Q9BLJ9_9LACT</name>
<dbReference type="RefSeq" id="WP_126111283.1">
    <property type="nucleotide sequence ID" value="NZ_CP034465.1"/>
</dbReference>
<dbReference type="EMBL" id="CP034465">
    <property type="protein sequence ID" value="AZP05166.1"/>
    <property type="molecule type" value="Genomic_DNA"/>
</dbReference>
<organism evidence="1 2">
    <name type="scientific">Jeotgalibaca ciconiae</name>
    <dbReference type="NCBI Taxonomy" id="2496265"/>
    <lineage>
        <taxon>Bacteria</taxon>
        <taxon>Bacillati</taxon>
        <taxon>Bacillota</taxon>
        <taxon>Bacilli</taxon>
        <taxon>Lactobacillales</taxon>
        <taxon>Carnobacteriaceae</taxon>
        <taxon>Jeotgalibaca</taxon>
    </lineage>
</organism>
<evidence type="ECO:0000313" key="1">
    <source>
        <dbReference type="EMBL" id="AZP05166.1"/>
    </source>
</evidence>
<dbReference type="OrthoDB" id="1649074at2"/>
<dbReference type="PIRSF" id="PIRSF037260">
    <property type="entry name" value="UPF0223"/>
    <property type="match status" value="1"/>
</dbReference>
<dbReference type="SUPFAM" id="SSF158504">
    <property type="entry name" value="BH2638-like"/>
    <property type="match status" value="1"/>
</dbReference>